<feature type="transmembrane region" description="Helical" evidence="8">
    <location>
        <begin position="229"/>
        <end position="256"/>
    </location>
</feature>
<evidence type="ECO:0000256" key="1">
    <source>
        <dbReference type="ARBA" id="ARBA00004651"/>
    </source>
</evidence>
<dbReference type="RefSeq" id="WP_037265216.1">
    <property type="nucleotide sequence ID" value="NZ_JALZ01000027.1"/>
</dbReference>
<dbReference type="OrthoDB" id="9811975at2"/>
<evidence type="ECO:0000256" key="5">
    <source>
        <dbReference type="ARBA" id="ARBA00022692"/>
    </source>
</evidence>
<evidence type="ECO:0000313" key="10">
    <source>
        <dbReference type="Proteomes" id="UP000022447"/>
    </source>
</evidence>
<evidence type="ECO:0000313" key="9">
    <source>
        <dbReference type="EMBL" id="ETX13420.1"/>
    </source>
</evidence>
<comment type="caution">
    <text evidence="9">The sequence shown here is derived from an EMBL/GenBank/DDBJ whole genome shotgun (WGS) entry which is preliminary data.</text>
</comment>
<dbReference type="GO" id="GO:0005886">
    <property type="term" value="C:plasma membrane"/>
    <property type="evidence" value="ECO:0007669"/>
    <property type="project" value="UniProtKB-SubCell"/>
</dbReference>
<dbReference type="FunFam" id="1.10.3470.10:FF:000001">
    <property type="entry name" value="Vitamin B12 ABC transporter permease BtuC"/>
    <property type="match status" value="1"/>
</dbReference>
<evidence type="ECO:0000256" key="8">
    <source>
        <dbReference type="SAM" id="Phobius"/>
    </source>
</evidence>
<evidence type="ECO:0000256" key="6">
    <source>
        <dbReference type="ARBA" id="ARBA00022989"/>
    </source>
</evidence>
<keyword evidence="5 8" id="KW-0812">Transmembrane</keyword>
<dbReference type="SUPFAM" id="SSF81345">
    <property type="entry name" value="ABC transporter involved in vitamin B12 uptake, BtuC"/>
    <property type="match status" value="1"/>
</dbReference>
<evidence type="ECO:0000256" key="7">
    <source>
        <dbReference type="ARBA" id="ARBA00023136"/>
    </source>
</evidence>
<gene>
    <name evidence="9" type="ORF">OCH239_10585</name>
</gene>
<reference evidence="9 10" key="1">
    <citation type="submission" date="2014-01" db="EMBL/GenBank/DDBJ databases">
        <title>Roseivivax halodurans JCM 10272 Genome Sequencing.</title>
        <authorList>
            <person name="Lai Q."/>
            <person name="Li G."/>
            <person name="Shao Z."/>
        </authorList>
    </citation>
    <scope>NUCLEOTIDE SEQUENCE [LARGE SCALE GENOMIC DNA]</scope>
    <source>
        <strain evidence="9 10">JCM 10272</strain>
    </source>
</reference>
<dbReference type="CDD" id="cd06550">
    <property type="entry name" value="TM_ABC_iron-siderophores_like"/>
    <property type="match status" value="1"/>
</dbReference>
<sequence>MSPWIPALCTGLGVLFLAALALGDQTIPPLDVIGALIGEEGPTGIIVTQLRLPRAIIGAIVGAALGLAGAVCQTIMRNPLADPGIIGINAGAALAATLVIVEIGSLPESILPVASFTGALAATVGIFALSWRNGTTSLRLILVGIGISAFAGACASFISTFGEVAAVQRAMVWLAGSLRDSRWDRLPELIGWMLPACLLIAFGARELDLIVLGDDVARGRGQPVNLVRIALLFGTAMICGAAVAAAGLIAFVGLAAPHIARGLVGQRHAALLPASALTGALLVLAADLIARRALAPVQLPVGIVTAMLGAPFFGVLLWRRRND</sequence>
<comment type="subcellular location">
    <subcellularLocation>
        <location evidence="1">Cell membrane</location>
        <topology evidence="1">Multi-pass membrane protein</topology>
    </subcellularLocation>
</comment>
<protein>
    <submittedName>
        <fullName evidence="9">Iron ABC transporter permease</fullName>
    </submittedName>
</protein>
<feature type="transmembrane region" description="Helical" evidence="8">
    <location>
        <begin position="268"/>
        <end position="290"/>
    </location>
</feature>
<feature type="transmembrane region" description="Helical" evidence="8">
    <location>
        <begin position="84"/>
        <end position="104"/>
    </location>
</feature>
<dbReference type="InterPro" id="IPR037294">
    <property type="entry name" value="ABC_BtuC-like"/>
</dbReference>
<dbReference type="Pfam" id="PF01032">
    <property type="entry name" value="FecCD"/>
    <property type="match status" value="1"/>
</dbReference>
<dbReference type="AlphaFoldDB" id="X7EC57"/>
<name>X7EC57_9RHOB</name>
<dbReference type="eggNOG" id="COG0609">
    <property type="taxonomic scope" value="Bacteria"/>
</dbReference>
<evidence type="ECO:0000256" key="4">
    <source>
        <dbReference type="ARBA" id="ARBA00022475"/>
    </source>
</evidence>
<comment type="similarity">
    <text evidence="2">Belongs to the binding-protein-dependent transport system permease family. FecCD subfamily.</text>
</comment>
<evidence type="ECO:0000256" key="3">
    <source>
        <dbReference type="ARBA" id="ARBA00022448"/>
    </source>
</evidence>
<dbReference type="Proteomes" id="UP000022447">
    <property type="component" value="Unassembled WGS sequence"/>
</dbReference>
<dbReference type="GO" id="GO:0033214">
    <property type="term" value="P:siderophore-iron import into cell"/>
    <property type="evidence" value="ECO:0007669"/>
    <property type="project" value="TreeGrafter"/>
</dbReference>
<keyword evidence="7 8" id="KW-0472">Membrane</keyword>
<accession>X7EC57</accession>
<evidence type="ECO:0000256" key="2">
    <source>
        <dbReference type="ARBA" id="ARBA00007935"/>
    </source>
</evidence>
<feature type="transmembrane region" description="Helical" evidence="8">
    <location>
        <begin position="52"/>
        <end position="72"/>
    </location>
</feature>
<dbReference type="InterPro" id="IPR000522">
    <property type="entry name" value="ABC_transptr_permease_BtuC"/>
</dbReference>
<keyword evidence="6 8" id="KW-1133">Transmembrane helix</keyword>
<dbReference type="STRING" id="1449350.OCH239_10585"/>
<keyword evidence="3" id="KW-0813">Transport</keyword>
<proteinExistence type="inferred from homology"/>
<dbReference type="PANTHER" id="PTHR30472">
    <property type="entry name" value="FERRIC ENTEROBACTIN TRANSPORT SYSTEM PERMEASE PROTEIN"/>
    <property type="match status" value="1"/>
</dbReference>
<feature type="transmembrane region" description="Helical" evidence="8">
    <location>
        <begin position="110"/>
        <end position="129"/>
    </location>
</feature>
<keyword evidence="4" id="KW-1003">Cell membrane</keyword>
<dbReference type="PANTHER" id="PTHR30472:SF24">
    <property type="entry name" value="FERRIC ENTEROBACTIN TRANSPORT SYSTEM PERMEASE PROTEIN FEPG"/>
    <property type="match status" value="1"/>
</dbReference>
<organism evidence="9 10">
    <name type="scientific">Roseivivax halodurans JCM 10272</name>
    <dbReference type="NCBI Taxonomy" id="1449350"/>
    <lineage>
        <taxon>Bacteria</taxon>
        <taxon>Pseudomonadati</taxon>
        <taxon>Pseudomonadota</taxon>
        <taxon>Alphaproteobacteria</taxon>
        <taxon>Rhodobacterales</taxon>
        <taxon>Roseobacteraceae</taxon>
        <taxon>Roseivivax</taxon>
    </lineage>
</organism>
<keyword evidence="10" id="KW-1185">Reference proteome</keyword>
<dbReference type="Gene3D" id="1.10.3470.10">
    <property type="entry name" value="ABC transporter involved in vitamin B12 uptake, BtuC"/>
    <property type="match status" value="1"/>
</dbReference>
<dbReference type="GO" id="GO:0022857">
    <property type="term" value="F:transmembrane transporter activity"/>
    <property type="evidence" value="ECO:0007669"/>
    <property type="project" value="InterPro"/>
</dbReference>
<feature type="transmembrane region" description="Helical" evidence="8">
    <location>
        <begin position="141"/>
        <end position="161"/>
    </location>
</feature>
<dbReference type="EMBL" id="JALZ01000027">
    <property type="protein sequence ID" value="ETX13420.1"/>
    <property type="molecule type" value="Genomic_DNA"/>
</dbReference>
<feature type="transmembrane region" description="Helical" evidence="8">
    <location>
        <begin position="297"/>
        <end position="318"/>
    </location>
</feature>